<proteinExistence type="inferred from homology"/>
<evidence type="ECO:0000256" key="4">
    <source>
        <dbReference type="ARBA" id="ARBA00022989"/>
    </source>
</evidence>
<dbReference type="AlphaFoldDB" id="A0A1H2FBS0"/>
<feature type="transmembrane region" description="Helical" evidence="7">
    <location>
        <begin position="186"/>
        <end position="215"/>
    </location>
</feature>
<evidence type="ECO:0000256" key="7">
    <source>
        <dbReference type="SAM" id="Phobius"/>
    </source>
</evidence>
<dbReference type="Proteomes" id="UP000199608">
    <property type="component" value="Unassembled WGS sequence"/>
</dbReference>
<dbReference type="InterPro" id="IPR037294">
    <property type="entry name" value="ABC_BtuC-like"/>
</dbReference>
<protein>
    <submittedName>
        <fullName evidence="8">Zinc transport system permease protein</fullName>
    </submittedName>
</protein>
<evidence type="ECO:0000256" key="6">
    <source>
        <dbReference type="RuleBase" id="RU003943"/>
    </source>
</evidence>
<dbReference type="PANTHER" id="PTHR30477:SF18">
    <property type="entry name" value="METAL TRANSPORT SYSTEM MEMBRANE PROTEIN CT_417-RELATED"/>
    <property type="match status" value="1"/>
</dbReference>
<keyword evidence="6" id="KW-0813">Transport</keyword>
<dbReference type="RefSeq" id="WP_092232280.1">
    <property type="nucleotide sequence ID" value="NZ_FNLL01000004.1"/>
</dbReference>
<feature type="transmembrane region" description="Helical" evidence="7">
    <location>
        <begin position="42"/>
        <end position="63"/>
    </location>
</feature>
<feature type="transmembrane region" description="Helical" evidence="7">
    <location>
        <begin position="75"/>
        <end position="96"/>
    </location>
</feature>
<evidence type="ECO:0000256" key="3">
    <source>
        <dbReference type="ARBA" id="ARBA00022692"/>
    </source>
</evidence>
<keyword evidence="9" id="KW-1185">Reference proteome</keyword>
<dbReference type="PANTHER" id="PTHR30477">
    <property type="entry name" value="ABC-TRANSPORTER METAL-BINDING PROTEIN"/>
    <property type="match status" value="1"/>
</dbReference>
<dbReference type="InterPro" id="IPR001626">
    <property type="entry name" value="ABC_TroCD"/>
</dbReference>
<gene>
    <name evidence="8" type="ORF">SAMN04487931_10453</name>
</gene>
<organism evidence="8 9">
    <name type="scientific">Desulfobacula phenolica</name>
    <dbReference type="NCBI Taxonomy" id="90732"/>
    <lineage>
        <taxon>Bacteria</taxon>
        <taxon>Pseudomonadati</taxon>
        <taxon>Thermodesulfobacteriota</taxon>
        <taxon>Desulfobacteria</taxon>
        <taxon>Desulfobacterales</taxon>
        <taxon>Desulfobacteraceae</taxon>
        <taxon>Desulfobacula</taxon>
    </lineage>
</organism>
<dbReference type="GO" id="GO:0010043">
    <property type="term" value="P:response to zinc ion"/>
    <property type="evidence" value="ECO:0007669"/>
    <property type="project" value="TreeGrafter"/>
</dbReference>
<evidence type="ECO:0000256" key="1">
    <source>
        <dbReference type="ARBA" id="ARBA00004141"/>
    </source>
</evidence>
<feature type="transmembrane region" description="Helical" evidence="7">
    <location>
        <begin position="144"/>
        <end position="166"/>
    </location>
</feature>
<dbReference type="GO" id="GO:0055085">
    <property type="term" value="P:transmembrane transport"/>
    <property type="evidence" value="ECO:0007669"/>
    <property type="project" value="InterPro"/>
</dbReference>
<feature type="transmembrane region" description="Helical" evidence="7">
    <location>
        <begin position="15"/>
        <end position="36"/>
    </location>
</feature>
<dbReference type="Gene3D" id="1.10.3470.10">
    <property type="entry name" value="ABC transporter involved in vitamin B12 uptake, BtuC"/>
    <property type="match status" value="1"/>
</dbReference>
<comment type="subcellular location">
    <subcellularLocation>
        <location evidence="6">Cell membrane</location>
        <topology evidence="6">Multi-pass membrane protein</topology>
    </subcellularLocation>
    <subcellularLocation>
        <location evidence="1">Membrane</location>
        <topology evidence="1">Multi-pass membrane protein</topology>
    </subcellularLocation>
</comment>
<keyword evidence="4 7" id="KW-1133">Transmembrane helix</keyword>
<feature type="transmembrane region" description="Helical" evidence="7">
    <location>
        <begin position="258"/>
        <end position="278"/>
    </location>
</feature>
<feature type="transmembrane region" description="Helical" evidence="7">
    <location>
        <begin position="227"/>
        <end position="246"/>
    </location>
</feature>
<name>A0A1H2FBS0_9BACT</name>
<evidence type="ECO:0000313" key="8">
    <source>
        <dbReference type="EMBL" id="SDU04418.1"/>
    </source>
</evidence>
<dbReference type="SUPFAM" id="SSF81345">
    <property type="entry name" value="ABC transporter involved in vitamin B12 uptake, BtuC"/>
    <property type="match status" value="1"/>
</dbReference>
<evidence type="ECO:0000256" key="5">
    <source>
        <dbReference type="ARBA" id="ARBA00023136"/>
    </source>
</evidence>
<keyword evidence="3 6" id="KW-0812">Transmembrane</keyword>
<feature type="transmembrane region" description="Helical" evidence="7">
    <location>
        <begin position="102"/>
        <end position="119"/>
    </location>
</feature>
<evidence type="ECO:0000313" key="9">
    <source>
        <dbReference type="Proteomes" id="UP000199608"/>
    </source>
</evidence>
<dbReference type="GO" id="GO:0043190">
    <property type="term" value="C:ATP-binding cassette (ABC) transporter complex"/>
    <property type="evidence" value="ECO:0007669"/>
    <property type="project" value="InterPro"/>
</dbReference>
<keyword evidence="5 7" id="KW-0472">Membrane</keyword>
<reference evidence="9" key="1">
    <citation type="submission" date="2016-10" db="EMBL/GenBank/DDBJ databases">
        <authorList>
            <person name="Varghese N."/>
            <person name="Submissions S."/>
        </authorList>
    </citation>
    <scope>NUCLEOTIDE SEQUENCE [LARGE SCALE GENOMIC DNA]</scope>
    <source>
        <strain evidence="9">DSM 3384</strain>
    </source>
</reference>
<dbReference type="Pfam" id="PF00950">
    <property type="entry name" value="ABC-3"/>
    <property type="match status" value="1"/>
</dbReference>
<dbReference type="EMBL" id="FNLL01000004">
    <property type="protein sequence ID" value="SDU04418.1"/>
    <property type="molecule type" value="Genomic_DNA"/>
</dbReference>
<comment type="similarity">
    <text evidence="2 6">Belongs to the ABC-3 integral membrane protein family.</text>
</comment>
<evidence type="ECO:0000256" key="2">
    <source>
        <dbReference type="ARBA" id="ARBA00008034"/>
    </source>
</evidence>
<accession>A0A1H2FBS0</accession>
<sequence>MIEIMHAIMDPDNLFLKYAFIMGGLASISFGIIGTFVTTKRIGYLAGAISHSVFGGIGLALFLQVRAGLTWFDPILGAVLAAIIAAVIVGLVSIHAKEREDTIIGTLWALGMASGILLIDKTPGYFNLSSYLFGDILLISGKDLLYVGCLDALVLSLSILFFNQFFSVCFDSEFTSLRGINTTFFYLLLLILTALTVVLLVRIVGIVLVIALLTIPPAIASFYARRLWQMMLYSILLCAFFTWAGLGLSYSFSLSSGPAIIVLSGSVYLILLVVHNVLKKY</sequence>